<keyword evidence="2" id="KW-1185">Reference proteome</keyword>
<dbReference type="STRING" id="1548749.LS48_01835"/>
<reference evidence="1 2" key="2">
    <citation type="journal article" date="2016" name="Int. J. Syst. Evol. Microbiol.">
        <title>Vitellibacter aquimaris sp. nov., a marine bacterium isolated from seawater.</title>
        <authorList>
            <person name="Thevarajoo S."/>
            <person name="Selvaratnam C."/>
            <person name="Goh K.M."/>
            <person name="Hong K.W."/>
            <person name="Chan X.Y."/>
            <person name="Chan K.G."/>
            <person name="Chong C.S."/>
        </authorList>
    </citation>
    <scope>NUCLEOTIDE SEQUENCE [LARGE SCALE GENOMIC DNA]</scope>
    <source>
        <strain evidence="1 2">D-24</strain>
    </source>
</reference>
<evidence type="ECO:0000313" key="2">
    <source>
        <dbReference type="Proteomes" id="UP000070138"/>
    </source>
</evidence>
<comment type="caution">
    <text evidence="1">The sequence shown here is derived from an EMBL/GenBank/DDBJ whole genome shotgun (WGS) entry which is preliminary data.</text>
</comment>
<dbReference type="AlphaFoldDB" id="A0A137RM10"/>
<dbReference type="PATRIC" id="fig|1548749.3.peg.390"/>
<proteinExistence type="predicted"/>
<protein>
    <submittedName>
        <fullName evidence="1">Uncharacterized protein</fullName>
    </submittedName>
</protein>
<sequence length="251" mass="27198">MAKQAGIIKLKGTIDDIAFYKTADGHLARAKGGVDRDKILHSAAFARTRENNSEFGRAGQGGKLIRSAVRSLMQNAKDRRVVSRLTTQLLAIIKTDPVNPRGKRNIDEGNINLLEGFDFNINGKLDATFFGLFTTAFDRVSGDATIAVDAFSATERIAAPSGTTHYKLAMGATELDFVNKTFVYSEMDMGVLPYDNTQVAASTLTAAVTPNSPYPILSVLGIEFYQEVNGEFYSLKNGAYNALGIVNVDDV</sequence>
<organism evidence="1 2">
    <name type="scientific">Aequorivita aquimaris</name>
    <dbReference type="NCBI Taxonomy" id="1548749"/>
    <lineage>
        <taxon>Bacteria</taxon>
        <taxon>Pseudomonadati</taxon>
        <taxon>Bacteroidota</taxon>
        <taxon>Flavobacteriia</taxon>
        <taxon>Flavobacteriales</taxon>
        <taxon>Flavobacteriaceae</taxon>
        <taxon>Aequorivita</taxon>
    </lineage>
</organism>
<gene>
    <name evidence="1" type="ORF">LS48_01835</name>
</gene>
<accession>A0A137RM10</accession>
<reference evidence="2" key="1">
    <citation type="submission" date="2014-10" db="EMBL/GenBank/DDBJ databases">
        <title>Genome sequencing of Vitellibacter sp. D-24.</title>
        <authorList>
            <person name="Thevarajoo S."/>
            <person name="Selvaratnam C."/>
            <person name="Goh K.M."/>
            <person name="Chong C.S."/>
        </authorList>
    </citation>
    <scope>NUCLEOTIDE SEQUENCE [LARGE SCALE GENOMIC DNA]</scope>
    <source>
        <strain evidence="2">D-24</strain>
    </source>
</reference>
<evidence type="ECO:0000313" key="1">
    <source>
        <dbReference type="EMBL" id="KXO01230.1"/>
    </source>
</evidence>
<dbReference type="Proteomes" id="UP000070138">
    <property type="component" value="Unassembled WGS sequence"/>
</dbReference>
<dbReference type="EMBL" id="JRWG01000001">
    <property type="protein sequence ID" value="KXO01230.1"/>
    <property type="molecule type" value="Genomic_DNA"/>
</dbReference>
<name>A0A137RM10_9FLAO</name>
<dbReference type="OrthoDB" id="645138at2"/>
<dbReference type="RefSeq" id="WP_062619373.1">
    <property type="nucleotide sequence ID" value="NZ_JRWG01000001.1"/>
</dbReference>